<dbReference type="FunFam" id="2.60.40.10:FF:000498">
    <property type="entry name" value="Down syndrome cell adhesion molecule, isoform J"/>
    <property type="match status" value="1"/>
</dbReference>
<accession>A0A336KTJ2</accession>
<keyword evidence="2 11" id="KW-0812">Transmembrane</keyword>
<dbReference type="SMART" id="SM00060">
    <property type="entry name" value="FN3"/>
    <property type="match status" value="6"/>
</dbReference>
<feature type="domain" description="Fibronectin type-III" evidence="14">
    <location>
        <begin position="955"/>
        <end position="1050"/>
    </location>
</feature>
<dbReference type="Pfam" id="PF25059">
    <property type="entry name" value="FN3_DSCAM-DSCAML_C"/>
    <property type="match status" value="1"/>
</dbReference>
<feature type="domain" description="Ig-like" evidence="13">
    <location>
        <begin position="536"/>
        <end position="630"/>
    </location>
</feature>
<evidence type="ECO:0000256" key="11">
    <source>
        <dbReference type="SAM" id="Phobius"/>
    </source>
</evidence>
<feature type="domain" description="Fibronectin type-III" evidence="14">
    <location>
        <begin position="1543"/>
        <end position="1638"/>
    </location>
</feature>
<dbReference type="FunFam" id="2.60.40.10:FF:000410">
    <property type="entry name" value="Down syndrome cell adhesion molecule, isoform H"/>
    <property type="match status" value="1"/>
</dbReference>
<feature type="domain" description="Fibronectin type-III" evidence="14">
    <location>
        <begin position="1446"/>
        <end position="1539"/>
    </location>
</feature>
<evidence type="ECO:0000256" key="8">
    <source>
        <dbReference type="ARBA" id="ARBA00023157"/>
    </source>
</evidence>
<dbReference type="InterPro" id="IPR021012">
    <property type="entry name" value="Dscam1_C"/>
</dbReference>
<evidence type="ECO:0000256" key="7">
    <source>
        <dbReference type="ARBA" id="ARBA00023136"/>
    </source>
</evidence>
<dbReference type="InterPro" id="IPR013098">
    <property type="entry name" value="Ig_I-set"/>
</dbReference>
<evidence type="ECO:0000259" key="13">
    <source>
        <dbReference type="PROSITE" id="PS50835"/>
    </source>
</evidence>
<feature type="domain" description="Ig-like" evidence="13">
    <location>
        <begin position="240"/>
        <end position="339"/>
    </location>
</feature>
<dbReference type="FunFam" id="2.60.40.10:FF:000310">
    <property type="entry name" value="Down syndrome cell adhesion molecule, isoform D"/>
    <property type="match status" value="1"/>
</dbReference>
<reference evidence="15" key="1">
    <citation type="submission" date="2018-04" db="EMBL/GenBank/DDBJ databases">
        <authorList>
            <person name="Go L.Y."/>
            <person name="Mitchell J.A."/>
        </authorList>
    </citation>
    <scope>NUCLEOTIDE SEQUENCE</scope>
    <source>
        <tissue evidence="15">Whole organism</tissue>
    </source>
</reference>
<dbReference type="FunFam" id="2.60.40.10:FF:000093">
    <property type="entry name" value="Down syndrome cell adhesion molecule, isoform B"/>
    <property type="match status" value="1"/>
</dbReference>
<dbReference type="Gene3D" id="2.60.40.10">
    <property type="entry name" value="Immunoglobulins"/>
    <property type="match status" value="17"/>
</dbReference>
<feature type="domain" description="Ig-like" evidence="13">
    <location>
        <begin position="1356"/>
        <end position="1438"/>
    </location>
</feature>
<feature type="transmembrane region" description="Helical" evidence="11">
    <location>
        <begin position="1665"/>
        <end position="1687"/>
    </location>
</feature>
<feature type="compositionally biased region" description="Polar residues" evidence="10">
    <location>
        <begin position="1878"/>
        <end position="1888"/>
    </location>
</feature>
<dbReference type="InterPro" id="IPR003599">
    <property type="entry name" value="Ig_sub"/>
</dbReference>
<dbReference type="FunFam" id="2.60.40.10:FF:000311">
    <property type="entry name" value="Down syndrome cell adhesion molecule, isoform D"/>
    <property type="match status" value="1"/>
</dbReference>
<dbReference type="PANTHER" id="PTHR10075:SF14">
    <property type="entry name" value="CELL ADHESION MOLECULE DSCAM2-RELATED"/>
    <property type="match status" value="1"/>
</dbReference>
<dbReference type="FunFam" id="2.60.40.10:FF:000324">
    <property type="entry name" value="Down syndrome cell adhesion molecule, isoform D"/>
    <property type="match status" value="1"/>
</dbReference>
<dbReference type="FunFam" id="2.60.40.10:FF:000302">
    <property type="entry name" value="Down syndrome cell adhesion molecule, isoform D"/>
    <property type="match status" value="1"/>
</dbReference>
<dbReference type="FunFam" id="2.60.40.10:FF:000426">
    <property type="entry name" value="Down syndrome cell adhesion molecule, isoform J"/>
    <property type="match status" value="1"/>
</dbReference>
<organism evidence="15">
    <name type="scientific">Culicoides sonorensis</name>
    <name type="common">Biting midge</name>
    <dbReference type="NCBI Taxonomy" id="179676"/>
    <lineage>
        <taxon>Eukaryota</taxon>
        <taxon>Metazoa</taxon>
        <taxon>Ecdysozoa</taxon>
        <taxon>Arthropoda</taxon>
        <taxon>Hexapoda</taxon>
        <taxon>Insecta</taxon>
        <taxon>Pterygota</taxon>
        <taxon>Neoptera</taxon>
        <taxon>Endopterygota</taxon>
        <taxon>Diptera</taxon>
        <taxon>Nematocera</taxon>
        <taxon>Chironomoidea</taxon>
        <taxon>Ceratopogonidae</taxon>
        <taxon>Ceratopogoninae</taxon>
        <taxon>Culicoides</taxon>
        <taxon>Monoculicoides</taxon>
    </lineage>
</organism>
<dbReference type="PROSITE" id="PS50853">
    <property type="entry name" value="FN3"/>
    <property type="match status" value="6"/>
</dbReference>
<dbReference type="Pfam" id="PF13927">
    <property type="entry name" value="Ig_3"/>
    <property type="match status" value="3"/>
</dbReference>
<dbReference type="CDD" id="cd20956">
    <property type="entry name" value="IgI_4_Dscam"/>
    <property type="match status" value="1"/>
</dbReference>
<keyword evidence="6 11" id="KW-1133">Transmembrane helix</keyword>
<evidence type="ECO:0000259" key="14">
    <source>
        <dbReference type="PROSITE" id="PS50853"/>
    </source>
</evidence>
<keyword evidence="8" id="KW-1015">Disulfide bond</keyword>
<keyword evidence="4" id="KW-0677">Repeat</keyword>
<gene>
    <name evidence="15" type="primary">CSON014681</name>
</gene>
<comment type="subcellular location">
    <subcellularLocation>
        <location evidence="1">Membrane</location>
        <topology evidence="1">Single-pass membrane protein</topology>
    </subcellularLocation>
</comment>
<dbReference type="InterPro" id="IPR013783">
    <property type="entry name" value="Ig-like_fold"/>
</dbReference>
<feature type="domain" description="Ig-like" evidence="13">
    <location>
        <begin position="755"/>
        <end position="849"/>
    </location>
</feature>
<evidence type="ECO:0000256" key="1">
    <source>
        <dbReference type="ARBA" id="ARBA00004167"/>
    </source>
</evidence>
<evidence type="ECO:0000256" key="12">
    <source>
        <dbReference type="SAM" id="SignalP"/>
    </source>
</evidence>
<feature type="domain" description="Ig-like" evidence="13">
    <location>
        <begin position="635"/>
        <end position="719"/>
    </location>
</feature>
<evidence type="ECO:0000256" key="4">
    <source>
        <dbReference type="ARBA" id="ARBA00022737"/>
    </source>
</evidence>
<dbReference type="GO" id="GO:0030424">
    <property type="term" value="C:axon"/>
    <property type="evidence" value="ECO:0007669"/>
    <property type="project" value="TreeGrafter"/>
</dbReference>
<dbReference type="InterPro" id="IPR036179">
    <property type="entry name" value="Ig-like_dom_sf"/>
</dbReference>
<proteinExistence type="predicted"/>
<dbReference type="CDD" id="cd20958">
    <property type="entry name" value="IgI_5_Dscam"/>
    <property type="match status" value="1"/>
</dbReference>
<dbReference type="GO" id="GO:0098632">
    <property type="term" value="F:cell-cell adhesion mediator activity"/>
    <property type="evidence" value="ECO:0007669"/>
    <property type="project" value="TreeGrafter"/>
</dbReference>
<dbReference type="FunFam" id="2.60.40.10:FF:000439">
    <property type="entry name" value="Down syndrome cell adhesion molecule, isoform J"/>
    <property type="match status" value="1"/>
</dbReference>
<evidence type="ECO:0000313" key="15">
    <source>
        <dbReference type="EMBL" id="SSX07261.1"/>
    </source>
</evidence>
<evidence type="ECO:0000256" key="2">
    <source>
        <dbReference type="ARBA" id="ARBA00022692"/>
    </source>
</evidence>
<evidence type="ECO:0000256" key="10">
    <source>
        <dbReference type="SAM" id="MobiDB-lite"/>
    </source>
</evidence>
<dbReference type="InterPro" id="IPR003598">
    <property type="entry name" value="Ig_sub2"/>
</dbReference>
<feature type="chain" id="PRO_5036328538" evidence="12">
    <location>
        <begin position="26"/>
        <end position="2064"/>
    </location>
</feature>
<dbReference type="Pfam" id="PF00041">
    <property type="entry name" value="fn3"/>
    <property type="match status" value="5"/>
</dbReference>
<keyword evidence="3 12" id="KW-0732">Signal</keyword>
<dbReference type="SUPFAM" id="SSF48726">
    <property type="entry name" value="Immunoglobulin"/>
    <property type="match status" value="9"/>
</dbReference>
<dbReference type="FunFam" id="2.60.40.10:FF:000017">
    <property type="entry name" value="Down syndrome cell adhesion molecule b"/>
    <property type="match status" value="1"/>
</dbReference>
<dbReference type="PROSITE" id="PS50835">
    <property type="entry name" value="IG_LIKE"/>
    <property type="match status" value="9"/>
</dbReference>
<feature type="domain" description="Ig-like" evidence="13">
    <location>
        <begin position="356"/>
        <end position="448"/>
    </location>
</feature>
<dbReference type="GO" id="GO:0070593">
    <property type="term" value="P:dendrite self-avoidance"/>
    <property type="evidence" value="ECO:0007669"/>
    <property type="project" value="TreeGrafter"/>
</dbReference>
<dbReference type="FunFam" id="2.60.40.10:FF:000435">
    <property type="entry name" value="Down syndrome cell adhesion molecule, isoform J"/>
    <property type="match status" value="1"/>
</dbReference>
<evidence type="ECO:0000256" key="6">
    <source>
        <dbReference type="ARBA" id="ARBA00022989"/>
    </source>
</evidence>
<feature type="domain" description="Fibronectin type-III" evidence="14">
    <location>
        <begin position="1262"/>
        <end position="1354"/>
    </location>
</feature>
<dbReference type="PANTHER" id="PTHR10075">
    <property type="entry name" value="BASIGIN RELATED"/>
    <property type="match status" value="1"/>
</dbReference>
<dbReference type="SUPFAM" id="SSF49265">
    <property type="entry name" value="Fibronectin type III"/>
    <property type="match status" value="3"/>
</dbReference>
<dbReference type="FunFam" id="2.60.40.10:FF:000230">
    <property type="entry name" value="Down syndrome cell adhesion molecule, isoform D"/>
    <property type="match status" value="1"/>
</dbReference>
<name>A0A336KTJ2_CULSO</name>
<dbReference type="Pfam" id="PF12355">
    <property type="entry name" value="Dscam_C"/>
    <property type="match status" value="1"/>
</dbReference>
<dbReference type="EMBL" id="UFQT01000847">
    <property type="protein sequence ID" value="SSX27604.1"/>
    <property type="molecule type" value="Genomic_DNA"/>
</dbReference>
<evidence type="ECO:0000256" key="9">
    <source>
        <dbReference type="ARBA" id="ARBA00023319"/>
    </source>
</evidence>
<dbReference type="SMART" id="SM00409">
    <property type="entry name" value="IG"/>
    <property type="match status" value="9"/>
</dbReference>
<protein>
    <submittedName>
        <fullName evidence="15">CSON014681 protein</fullName>
    </submittedName>
</protein>
<dbReference type="GO" id="GO:0005886">
    <property type="term" value="C:plasma membrane"/>
    <property type="evidence" value="ECO:0007669"/>
    <property type="project" value="TreeGrafter"/>
</dbReference>
<reference evidence="16" key="2">
    <citation type="submission" date="2018-07" db="EMBL/GenBank/DDBJ databases">
        <authorList>
            <person name="Quirk P.G."/>
            <person name="Krulwich T.A."/>
        </authorList>
    </citation>
    <scope>NUCLEOTIDE SEQUENCE</scope>
</reference>
<feature type="domain" description="Ig-like" evidence="13">
    <location>
        <begin position="854"/>
        <end position="946"/>
    </location>
</feature>
<dbReference type="GO" id="GO:0007411">
    <property type="term" value="P:axon guidance"/>
    <property type="evidence" value="ECO:0007669"/>
    <property type="project" value="TreeGrafter"/>
</dbReference>
<dbReference type="FunFam" id="2.60.40.10:FF:000394">
    <property type="entry name" value="Down syndrome cell adhesion molecule, isoform J"/>
    <property type="match status" value="1"/>
</dbReference>
<dbReference type="InterPro" id="IPR003961">
    <property type="entry name" value="FN3_dom"/>
</dbReference>
<evidence type="ECO:0000256" key="5">
    <source>
        <dbReference type="ARBA" id="ARBA00022889"/>
    </source>
</evidence>
<feature type="region of interest" description="Disordered" evidence="10">
    <location>
        <begin position="1963"/>
        <end position="1990"/>
    </location>
</feature>
<feature type="signal peptide" evidence="12">
    <location>
        <begin position="1"/>
        <end position="25"/>
    </location>
</feature>
<feature type="domain" description="Fibronectin type-III" evidence="14">
    <location>
        <begin position="1055"/>
        <end position="1157"/>
    </location>
</feature>
<keyword evidence="5" id="KW-0130">Cell adhesion</keyword>
<evidence type="ECO:0000256" key="3">
    <source>
        <dbReference type="ARBA" id="ARBA00022729"/>
    </source>
</evidence>
<dbReference type="FunFam" id="2.60.40.10:FF:000308">
    <property type="entry name" value="Down syndrome cell adhesion molecule, isoform D"/>
    <property type="match status" value="1"/>
</dbReference>
<keyword evidence="9" id="KW-0393">Immunoglobulin domain</keyword>
<dbReference type="SMART" id="SM00408">
    <property type="entry name" value="IGc2"/>
    <property type="match status" value="8"/>
</dbReference>
<feature type="domain" description="Fibronectin type-III" evidence="14">
    <location>
        <begin position="1162"/>
        <end position="1258"/>
    </location>
</feature>
<feature type="domain" description="Ig-like" evidence="13">
    <location>
        <begin position="39"/>
        <end position="129"/>
    </location>
</feature>
<dbReference type="CDD" id="cd00063">
    <property type="entry name" value="FN3"/>
    <property type="match status" value="6"/>
</dbReference>
<dbReference type="GO" id="GO:0007156">
    <property type="term" value="P:homophilic cell adhesion via plasma membrane adhesion molecules"/>
    <property type="evidence" value="ECO:0007669"/>
    <property type="project" value="TreeGrafter"/>
</dbReference>
<keyword evidence="7 11" id="KW-0472">Membrane</keyword>
<dbReference type="InterPro" id="IPR056754">
    <property type="entry name" value="DSCAM/DSCAML_C"/>
</dbReference>
<dbReference type="GO" id="GO:0042802">
    <property type="term" value="F:identical protein binding"/>
    <property type="evidence" value="ECO:0007669"/>
    <property type="project" value="UniProtKB-ARBA"/>
</dbReference>
<evidence type="ECO:0000313" key="16">
    <source>
        <dbReference type="EMBL" id="SSX27604.1"/>
    </source>
</evidence>
<dbReference type="InterPro" id="IPR036116">
    <property type="entry name" value="FN3_sf"/>
</dbReference>
<dbReference type="Pfam" id="PF07679">
    <property type="entry name" value="I-set"/>
    <property type="match status" value="4"/>
</dbReference>
<sequence length="2064" mass="229622">MKCFLMYWMWTVLFIIPGLIDNSIGVVAVNSNEADLKGPVFTNEPLNRIDFSNSTGAVVECRASGNPPPEIIWIRSDSGTAVGDVPGLRQVLSNGNLVFPPFRAEDYRQEVHAQVYACMAKNSIGSIISRDVHVRAAIIQYYDTDVIKEFAIRGNSVVMKCQIPSFVQDFVNVVSWHTDQNETFYPGREIVVTQYYEADVNKEHVIRGNSAIIKCLIPSFVADFVEVVSWHTDQDETFSPNTNYVVSQHYDTDGSKEYVIRGNSAIIKCQIPSFVADFVSVVSWHTDQDETFYPDNKYDGKYLVLPSGELHIKEVGPEDGYKSYQCRTKHRLTGETRLSATKGRLVITEPIASTKPKIDELYRFSVQTDESGKALKLICPAQAYPRPVFKWYKYIEGTTRKSAVVLDDRVKQVSGTLIIKDAVVEDSGKYLCVVNNSVGGESVETVLTVTAPLSAKIEPQTQVVDFGRPAVFTCHFSGNPIKTISWTKDGKSIKHSDPVLKIESVKKENKGMYQCFIRNDQESAQASAELKLGVDPPVIKEAFTEETLHPGPSVFLRCIAHGNPTPEISWELDGKKISNNERYQVGQYVTVNGAVVSYLNITSVHTNDGGLYKCTASSKVGTVSHEAKLNIYGLPFIRPMEKKPIVAGETLVVTCPVAGYPIESIVWERDNRPLPINRKQKVFPNGTLIIENVERNSDQATYTCVAKNSEGYSARGAIEIQVMALPFILPFSFGDEILNEGDGAAIQCYASKVPPRWILEPTDKAFAQGSNSKVECKADGFPKPQITWKKAVGDTPGEYKDLRQNETTIRVDDGGALLIENIQKTNEGYYLCEAINGIGSGLSAVILISVQAPPEFSEKLRNQTARRGEPAVLQCEAKGEKPIGILWNMNNIRLDPKSDNRYTIREEILQDGVMSSLSIKRTERADSALFTCMATNAFGSDDTSINMIIQEVPEMPYALKVLDKSGRTISLSWAKPYDGNSPIKRYLIEFKRMRGSWETDIDRVIVPGHTNEAQVQKLSPATTYNIRIVAENEIGVSDSSEVVTIITAEEAPTGKPQNIKIEPINQTALLVTWKPPPKGEWNGELQGYYVGHKLSSANTSFIYETVSFQQDAGENKEHNLEITNLKTYTQYSVVIQAYNKIGAGPVSDEERQYTAEGTPDQPPSDTSCTTLTSQTIRVSWVSPPLESANGVIKGYKVVYAPSELWHDDKNKDYKKTASSDTVLHGLKKFTNYTMQILATTSGGDGVRSAPIHCQTEQDVPEAPTAVKALAMSGGAILVSWRQPANPNGIILQYTVYVKSTKDGETKSHKVPAYQMSYEAAALDKDQPYEFWVTASTIIGEGQSSKSIVAMPSEKVPAKIASFDETITATFKEDVKLECQAVGVPTPDITWKIRGSEFVPNDRVRQLPEGSLYIKNVIRQDTGEYTCTAENSIAKDSITHKLIVLAPPQSPMLTLTSTTTDSLTLKLKPHDGDMAPLHGYTLHYKPEFGEWETIDVALDAPKYTVDNLYCGSRYQVYSTAYNSIGAGEPSDILNTRTKGSKPILPDKTRFIEVSSNSITLHLPSWKDGGCRMSHFVVEHKRKEQTEWNQISNNVKPGGNFVVLDLEPATWYNLRVTAHNSAGFTVAEYEFATLTATGGTIAPAIEIHRPGMRGYMPWIPEWLDLNVMVPLIATIIVVTVGILVICVAFTRRRGDDMRNGPKDVYYDVVYNQSMGGPGATTIDKRRPDLRDELGYIAPPNRKLPPVPGSNYNTCDRIKRGTVITRSMRSANSTWDPRKPIYEELRDAPPVPRRFKDYGAKECFHPHQPGMEDEICPYATFHLLGFREEMDPTKAMNFQTFPHQNGNMGTMGPNGSMPMPGHVHSRSGSQSMPRGNRYARKNSQGGQSSIYQPAPEYDDPANCAEEDQYRRYTRVNGSMYGGPEYDDPANCAEEDQYQSQYGGSYGRPYDHYGSRGSMESNEISEAECDRDNGPRGNYGAVRSPRTNPSDKVNTEEVRKLLERNEVGPKYAQQQTSTTTTGLTAYDTMAVANIQEFRRRAIFNEIFNNNNINKKKYTLFTLPKKILK</sequence>
<feature type="domain" description="Ig-like" evidence="13">
    <location>
        <begin position="452"/>
        <end position="531"/>
    </location>
</feature>
<feature type="region of interest" description="Disordered" evidence="10">
    <location>
        <begin position="1857"/>
        <end position="1894"/>
    </location>
</feature>
<dbReference type="VEuPathDB" id="VectorBase:CSON014681"/>
<dbReference type="FunFam" id="2.60.40.10:FF:000413">
    <property type="entry name" value="Down syndrome cell adhesion molecule, isoform F"/>
    <property type="match status" value="1"/>
</dbReference>
<dbReference type="InterPro" id="IPR007110">
    <property type="entry name" value="Ig-like_dom"/>
</dbReference>
<dbReference type="EMBL" id="UFQS01000847">
    <property type="protein sequence ID" value="SSX07261.1"/>
    <property type="molecule type" value="Genomic_DNA"/>
</dbReference>